<dbReference type="InterPro" id="IPR043502">
    <property type="entry name" value="DNA/RNA_pol_sf"/>
</dbReference>
<dbReference type="PANTHER" id="PTHR33568:SF3">
    <property type="entry name" value="DNA-DIRECTED DNA POLYMERASE"/>
    <property type="match status" value="1"/>
</dbReference>
<comment type="similarity">
    <text evidence="1">Belongs to the DNA polymerase type-B family.</text>
</comment>
<dbReference type="InterPro" id="IPR004868">
    <property type="entry name" value="DNA-dir_DNA_pol_B_mt/vir"/>
</dbReference>
<keyword evidence="12" id="KW-1185">Reference proteome</keyword>
<evidence type="ECO:0000256" key="9">
    <source>
        <dbReference type="ARBA" id="ARBA00049244"/>
    </source>
</evidence>
<proteinExistence type="inferred from homology"/>
<evidence type="ECO:0000313" key="12">
    <source>
        <dbReference type="Proteomes" id="UP000275031"/>
    </source>
</evidence>
<dbReference type="PRINTS" id="PR00106">
    <property type="entry name" value="DNAPOLB"/>
</dbReference>
<evidence type="ECO:0000259" key="10">
    <source>
        <dbReference type="Pfam" id="PF03175"/>
    </source>
</evidence>
<name>A0A2I7RXC0_9VIRU</name>
<accession>A0A2I7RXC0</accession>
<keyword evidence="4" id="KW-0548">Nucleotidyltransferase</keyword>
<reference evidence="11 12" key="1">
    <citation type="submission" date="2017-11" db="EMBL/GenBank/DDBJ databases">
        <title>A major lineage of nontailed dsDNA viruses as unrecognized killers of marine bacteria.</title>
        <authorList>
            <person name="Kauffman K.M."/>
            <person name="Hussain F.A."/>
            <person name="Yang J."/>
            <person name="Arevalo P."/>
            <person name="Brown J.M."/>
            <person name="Chang W.K."/>
            <person name="VanInsberghe D."/>
            <person name="Elsherbini J."/>
            <person name="Cutler M.B."/>
            <person name="Kelly L."/>
            <person name="Polz M.F."/>
        </authorList>
    </citation>
    <scope>NUCLEOTIDE SEQUENCE [LARGE SCALE GENOMIC DNA]</scope>
</reference>
<dbReference type="Pfam" id="PF03175">
    <property type="entry name" value="DNA_pol_B_2"/>
    <property type="match status" value="1"/>
</dbReference>
<dbReference type="GO" id="GO:0039693">
    <property type="term" value="P:viral DNA genome replication"/>
    <property type="evidence" value="ECO:0007669"/>
    <property type="project" value="UniProtKB-KW"/>
</dbReference>
<keyword evidence="7" id="KW-1194">Viral DNA replication</keyword>
<dbReference type="GO" id="GO:0006260">
    <property type="term" value="P:DNA replication"/>
    <property type="evidence" value="ECO:0007669"/>
    <property type="project" value="UniProtKB-KW"/>
</dbReference>
<evidence type="ECO:0000256" key="7">
    <source>
        <dbReference type="ARBA" id="ARBA00023109"/>
    </source>
</evidence>
<dbReference type="Gene3D" id="3.30.420.10">
    <property type="entry name" value="Ribonuclease H-like superfamily/Ribonuclease H"/>
    <property type="match status" value="1"/>
</dbReference>
<evidence type="ECO:0000256" key="4">
    <source>
        <dbReference type="ARBA" id="ARBA00022695"/>
    </source>
</evidence>
<dbReference type="InterPro" id="IPR036397">
    <property type="entry name" value="RNaseH_sf"/>
</dbReference>
<sequence length="533" mass="61079">MKEIWVADSETDPFKAGRIPKPFIWGAYNGSEYHQFTDTDEMVDFFEDKDVIVYAHNGGKFDWHFILHRLEQFEPLMVISGRLAKFKIGAAEFRDSYNILPFPLSAYQKDEIDYNIMEPDQRHKPENWKAITDYLKSDCVYLWQMVTEFVERYGLHLTQAGAALKVWEKIADTKAPKTNAFFYESLSPYYYGGRVECFQSGLINHEFKVIDINSAYPFAMKHLHPYGDSYDVSDALPNTTAHIQRSFIKVSCVSRGAFPYRSQNGLIFPSDDQRRTYTVTGWEFLAATETRTIEDWEIIEVVTFSESIRFDDYIDHFYEMKAETKRKGDKAGYIFAKLFLNSLYGKFGANPDNYDEYTIVKPCYIEAAECDGYDFAAELGPWALCSKPLSEEKQRYYNIAVAASITGFVRAYMWRSIVQCKGVIYCDTDSIACTDTGALELDDEKLGAWDVEAECDRGGVAGKKLYAFHKKGGGWKTASKGVRLKPEEIMEVAAGEEVTYNPENPSFSLKRGIKFISRKIVNRACNPETVELK</sequence>
<dbReference type="Gene3D" id="1.10.287.690">
    <property type="entry name" value="Helix hairpin bin"/>
    <property type="match status" value="1"/>
</dbReference>
<organism evidence="11 12">
    <name type="scientific">Vibrio phage 1.249.A._10N.261.55.B9</name>
    <dbReference type="NCBI Taxonomy" id="1881268"/>
    <lineage>
        <taxon>Viruses</taxon>
        <taxon>Varidnaviria</taxon>
        <taxon>Abadenavirae</taxon>
        <taxon>Produgelaviricota</taxon>
        <taxon>Belvinaviricetes</taxon>
        <taxon>Vinavirales</taxon>
        <taxon>Autolykiviridae</taxon>
        <taxon>Livvievirus</taxon>
        <taxon>Livvievirus viph1249a</taxon>
    </lineage>
</organism>
<dbReference type="PANTHER" id="PTHR33568">
    <property type="entry name" value="DNA POLYMERASE"/>
    <property type="match status" value="1"/>
</dbReference>
<dbReference type="GO" id="GO:0003677">
    <property type="term" value="F:DNA binding"/>
    <property type="evidence" value="ECO:0007669"/>
    <property type="project" value="UniProtKB-KW"/>
</dbReference>
<dbReference type="SUPFAM" id="SSF53098">
    <property type="entry name" value="Ribonuclease H-like"/>
    <property type="match status" value="1"/>
</dbReference>
<dbReference type="Proteomes" id="UP000275031">
    <property type="component" value="Segment"/>
</dbReference>
<dbReference type="InterPro" id="IPR023211">
    <property type="entry name" value="DNA_pol_palm_dom_sf"/>
</dbReference>
<evidence type="ECO:0000256" key="8">
    <source>
        <dbReference type="ARBA" id="ARBA00023125"/>
    </source>
</evidence>
<keyword evidence="8" id="KW-0238">DNA-binding</keyword>
<feature type="domain" description="DNA-directed DNA polymerase family B mitochondria/virus" evidence="10">
    <location>
        <begin position="108"/>
        <end position="357"/>
    </location>
</feature>
<dbReference type="EC" id="2.7.7.7" evidence="2"/>
<evidence type="ECO:0000256" key="3">
    <source>
        <dbReference type="ARBA" id="ARBA00022679"/>
    </source>
</evidence>
<dbReference type="Gene3D" id="3.90.1600.10">
    <property type="entry name" value="Palm domain of DNA polymerase"/>
    <property type="match status" value="1"/>
</dbReference>
<dbReference type="EMBL" id="MG592615">
    <property type="protein sequence ID" value="AUR98299.1"/>
    <property type="molecule type" value="Genomic_DNA"/>
</dbReference>
<gene>
    <name evidence="11" type="ORF">NVP1249A_05</name>
</gene>
<dbReference type="GO" id="GO:0003887">
    <property type="term" value="F:DNA-directed DNA polymerase activity"/>
    <property type="evidence" value="ECO:0007669"/>
    <property type="project" value="UniProtKB-KW"/>
</dbReference>
<evidence type="ECO:0000313" key="11">
    <source>
        <dbReference type="EMBL" id="AUR98299.1"/>
    </source>
</evidence>
<evidence type="ECO:0000256" key="5">
    <source>
        <dbReference type="ARBA" id="ARBA00022705"/>
    </source>
</evidence>
<dbReference type="SUPFAM" id="SSF56672">
    <property type="entry name" value="DNA/RNA polymerases"/>
    <property type="match status" value="1"/>
</dbReference>
<evidence type="ECO:0000256" key="6">
    <source>
        <dbReference type="ARBA" id="ARBA00022932"/>
    </source>
</evidence>
<keyword evidence="6" id="KW-0239">DNA-directed DNA polymerase</keyword>
<dbReference type="InterPro" id="IPR006172">
    <property type="entry name" value="DNA-dir_DNA_pol_B"/>
</dbReference>
<comment type="catalytic activity">
    <reaction evidence="9">
        <text>DNA(n) + a 2'-deoxyribonucleoside 5'-triphosphate = DNA(n+1) + diphosphate</text>
        <dbReference type="Rhea" id="RHEA:22508"/>
        <dbReference type="Rhea" id="RHEA-COMP:17339"/>
        <dbReference type="Rhea" id="RHEA-COMP:17340"/>
        <dbReference type="ChEBI" id="CHEBI:33019"/>
        <dbReference type="ChEBI" id="CHEBI:61560"/>
        <dbReference type="ChEBI" id="CHEBI:173112"/>
        <dbReference type="EC" id="2.7.7.7"/>
    </reaction>
</comment>
<keyword evidence="3" id="KW-0808">Transferase</keyword>
<dbReference type="InterPro" id="IPR012337">
    <property type="entry name" value="RNaseH-like_sf"/>
</dbReference>
<dbReference type="GO" id="GO:0000166">
    <property type="term" value="F:nucleotide binding"/>
    <property type="evidence" value="ECO:0007669"/>
    <property type="project" value="InterPro"/>
</dbReference>
<evidence type="ECO:0000256" key="2">
    <source>
        <dbReference type="ARBA" id="ARBA00012417"/>
    </source>
</evidence>
<evidence type="ECO:0000256" key="1">
    <source>
        <dbReference type="ARBA" id="ARBA00005755"/>
    </source>
</evidence>
<protein>
    <recommendedName>
        <fullName evidence="2">DNA-directed DNA polymerase</fullName>
        <ecNumber evidence="2">2.7.7.7</ecNumber>
    </recommendedName>
</protein>
<keyword evidence="5" id="KW-0235">DNA replication</keyword>